<dbReference type="PANTHER" id="PTHR23417">
    <property type="entry name" value="3-DEOXY-D-MANNO-OCTULOSONIC-ACID TRANSFERASE/TRNA GUANINE-N 7 - -METHYLTRANSFERASE"/>
    <property type="match status" value="1"/>
</dbReference>
<evidence type="ECO:0000256" key="5">
    <source>
        <dbReference type="ARBA" id="ARBA00022691"/>
    </source>
</evidence>
<dbReference type="InterPro" id="IPR029063">
    <property type="entry name" value="SAM-dependent_MTases_sf"/>
</dbReference>
<dbReference type="PANTHER" id="PTHR23417:SF21">
    <property type="entry name" value="TRNA (GUANINE-N(7)-)-METHYLTRANSFERASE"/>
    <property type="match status" value="1"/>
</dbReference>
<comment type="catalytic activity">
    <reaction evidence="1">
        <text>guanosine(46) in tRNA + S-adenosyl-L-methionine = N(7)-methylguanosine(46) in tRNA + S-adenosyl-L-homocysteine</text>
        <dbReference type="Rhea" id="RHEA:42708"/>
        <dbReference type="Rhea" id="RHEA-COMP:10188"/>
        <dbReference type="Rhea" id="RHEA-COMP:10189"/>
        <dbReference type="ChEBI" id="CHEBI:57856"/>
        <dbReference type="ChEBI" id="CHEBI:59789"/>
        <dbReference type="ChEBI" id="CHEBI:74269"/>
        <dbReference type="ChEBI" id="CHEBI:74480"/>
        <dbReference type="EC" id="2.1.1.33"/>
    </reaction>
</comment>
<keyword evidence="5" id="KW-0949">S-adenosyl-L-methionine</keyword>
<dbReference type="InterPro" id="IPR003358">
    <property type="entry name" value="tRNA_(Gua-N-7)_MeTrfase_Trmb"/>
</dbReference>
<reference evidence="8" key="1">
    <citation type="journal article" date="2020" name="bioRxiv">
        <title>Comparative genomics of Chlamydomonas.</title>
        <authorList>
            <person name="Craig R.J."/>
            <person name="Hasan A.R."/>
            <person name="Ness R.W."/>
            <person name="Keightley P.D."/>
        </authorList>
    </citation>
    <scope>NUCLEOTIDE SEQUENCE</scope>
    <source>
        <strain evidence="8">CCAP 11/173</strain>
    </source>
</reference>
<evidence type="ECO:0000256" key="2">
    <source>
        <dbReference type="ARBA" id="ARBA00011977"/>
    </source>
</evidence>
<keyword evidence="4" id="KW-0808">Transferase</keyword>
<evidence type="ECO:0000256" key="1">
    <source>
        <dbReference type="ARBA" id="ARBA00000142"/>
    </source>
</evidence>
<evidence type="ECO:0000256" key="6">
    <source>
        <dbReference type="ARBA" id="ARBA00022694"/>
    </source>
</evidence>
<proteinExistence type="predicted"/>
<dbReference type="Proteomes" id="UP000613740">
    <property type="component" value="Unassembled WGS sequence"/>
</dbReference>
<dbReference type="EMBL" id="JAEHOD010000008">
    <property type="protein sequence ID" value="KAG2451290.1"/>
    <property type="molecule type" value="Genomic_DNA"/>
</dbReference>
<dbReference type="Pfam" id="PF02390">
    <property type="entry name" value="Methyltransf_4"/>
    <property type="match status" value="1"/>
</dbReference>
<dbReference type="PROSITE" id="PS51625">
    <property type="entry name" value="SAM_MT_TRMB"/>
    <property type="match status" value="1"/>
</dbReference>
<evidence type="ECO:0000256" key="4">
    <source>
        <dbReference type="ARBA" id="ARBA00022679"/>
    </source>
</evidence>
<gene>
    <name evidence="8" type="ORF">HYH02_003896</name>
</gene>
<accession>A0A835WRH0</accession>
<evidence type="ECO:0000256" key="3">
    <source>
        <dbReference type="ARBA" id="ARBA00022603"/>
    </source>
</evidence>
<sequence length="245" mass="26700">MGHNDTARSSNYLGIDVHKALLDRANGWAAARGLSGNVSYVQANVVVSAAAILGSYPGRRVRLVSIQYPDPQQRRRRHVVGRQLVAALAEVLPPGCQVYLNSDFEDTATYMRNCFECFGSQHFEIDAAAHAPGATFPCSAMLQPVRPDLVGRPRAARANAATSRPESGSVSGSESEGGSVSDGSGSGSEEAEIVDEEEVDMLQWRGRWREAGWLLRNPVGAPTEREVYVELATKQQVYRVMLVRR</sequence>
<dbReference type="AlphaFoldDB" id="A0A835WRH0"/>
<keyword evidence="3" id="KW-0489">Methyltransferase</keyword>
<evidence type="ECO:0000313" key="8">
    <source>
        <dbReference type="EMBL" id="KAG2451290.1"/>
    </source>
</evidence>
<keyword evidence="6" id="KW-0819">tRNA processing</keyword>
<protein>
    <recommendedName>
        <fullName evidence="2">tRNA (guanine(46)-N(7))-methyltransferase</fullName>
        <ecNumber evidence="2">2.1.1.33</ecNumber>
    </recommendedName>
</protein>
<evidence type="ECO:0000256" key="7">
    <source>
        <dbReference type="SAM" id="MobiDB-lite"/>
    </source>
</evidence>
<name>A0A835WRH0_9CHLO</name>
<evidence type="ECO:0000313" key="9">
    <source>
        <dbReference type="Proteomes" id="UP000613740"/>
    </source>
</evidence>
<dbReference type="GO" id="GO:0043527">
    <property type="term" value="C:tRNA methyltransferase complex"/>
    <property type="evidence" value="ECO:0007669"/>
    <property type="project" value="TreeGrafter"/>
</dbReference>
<feature type="compositionally biased region" description="Low complexity" evidence="7">
    <location>
        <begin position="166"/>
        <end position="183"/>
    </location>
</feature>
<dbReference type="SUPFAM" id="SSF53335">
    <property type="entry name" value="S-adenosyl-L-methionine-dependent methyltransferases"/>
    <property type="match status" value="1"/>
</dbReference>
<keyword evidence="9" id="KW-1185">Reference proteome</keyword>
<dbReference type="GO" id="GO:0008176">
    <property type="term" value="F:tRNA (guanine(46)-N7)-methyltransferase activity"/>
    <property type="evidence" value="ECO:0007669"/>
    <property type="project" value="UniProtKB-EC"/>
</dbReference>
<feature type="region of interest" description="Disordered" evidence="7">
    <location>
        <begin position="154"/>
        <end position="196"/>
    </location>
</feature>
<dbReference type="OrthoDB" id="47276at2759"/>
<organism evidence="8 9">
    <name type="scientific">Chlamydomonas schloesseri</name>
    <dbReference type="NCBI Taxonomy" id="2026947"/>
    <lineage>
        <taxon>Eukaryota</taxon>
        <taxon>Viridiplantae</taxon>
        <taxon>Chlorophyta</taxon>
        <taxon>core chlorophytes</taxon>
        <taxon>Chlorophyceae</taxon>
        <taxon>CS clade</taxon>
        <taxon>Chlamydomonadales</taxon>
        <taxon>Chlamydomonadaceae</taxon>
        <taxon>Chlamydomonas</taxon>
    </lineage>
</organism>
<comment type="caution">
    <text evidence="8">The sequence shown here is derived from an EMBL/GenBank/DDBJ whole genome shotgun (WGS) entry which is preliminary data.</text>
</comment>
<dbReference type="EC" id="2.1.1.33" evidence="2"/>
<dbReference type="Gene3D" id="3.40.50.150">
    <property type="entry name" value="Vaccinia Virus protein VP39"/>
    <property type="match status" value="1"/>
</dbReference>